<feature type="compositionally biased region" description="Low complexity" evidence="1">
    <location>
        <begin position="47"/>
        <end position="59"/>
    </location>
</feature>
<keyword evidence="2" id="KW-0812">Transmembrane</keyword>
<feature type="transmembrane region" description="Helical" evidence="2">
    <location>
        <begin position="348"/>
        <end position="372"/>
    </location>
</feature>
<feature type="compositionally biased region" description="Low complexity" evidence="1">
    <location>
        <begin position="314"/>
        <end position="323"/>
    </location>
</feature>
<accession>A0A9P6GI95</accession>
<feature type="compositionally biased region" description="Polar residues" evidence="1">
    <location>
        <begin position="1"/>
        <end position="18"/>
    </location>
</feature>
<feature type="region of interest" description="Disordered" evidence="1">
    <location>
        <begin position="288"/>
        <end position="334"/>
    </location>
</feature>
<evidence type="ECO:0000313" key="4">
    <source>
        <dbReference type="Proteomes" id="UP000756921"/>
    </source>
</evidence>
<dbReference type="OrthoDB" id="5413188at2759"/>
<evidence type="ECO:0000256" key="2">
    <source>
        <dbReference type="SAM" id="Phobius"/>
    </source>
</evidence>
<reference evidence="3" key="1">
    <citation type="journal article" date="2020" name="Mol. Plant Microbe Interact.">
        <title>Genome Sequence of the Biocontrol Agent Coniothyrium minitans strain Conio (IMI 134523).</title>
        <authorList>
            <person name="Patel D."/>
            <person name="Shittu T.A."/>
            <person name="Baroncelli R."/>
            <person name="Muthumeenakshi S."/>
            <person name="Osborne T.H."/>
            <person name="Janganan T.K."/>
            <person name="Sreenivasaprasad S."/>
        </authorList>
    </citation>
    <scope>NUCLEOTIDE SEQUENCE</scope>
    <source>
        <strain evidence="3">Conio</strain>
    </source>
</reference>
<keyword evidence="2" id="KW-1133">Transmembrane helix</keyword>
<feature type="compositionally biased region" description="Acidic residues" evidence="1">
    <location>
        <begin position="151"/>
        <end position="162"/>
    </location>
</feature>
<dbReference type="AlphaFoldDB" id="A0A9P6GI95"/>
<sequence length="423" mass="44963">MQHQHAALQPQSSRQGGESFQHRHTMVSTAGLSPHSHHSEDSWVEVASRPSSSSLSSAADEIITTGLRVQHDSSLHPRRRRARTVGPFEIGTGYRVASAGGNSSQDEYDESESESDRVMTSSNEGIGPSPLQNELRRSTSVASSEPLSEREGDDEGESDDENATAVNYPRSSRRQFAPRPNAFSHPSEQPSIRSQSGTVCTTRRPSARPLSQRHSYPQHTPYNAVSPNAQADHDEALRASLSTLLTAAAAVRGLPKPGQPRPITSHTPGHPTSLRLVPESVALGEIAEDDSTGAPLSPRTVSSSPSEKSKRKASPTNTSTTRSSSKERRAVKKVRQTGPLVEDINPTLLTWVVGAGAVVLVSALSFSAGYVVGKEAGHAEAMGQLGSVSGDVGRCGKEAASELRGAGMGLRRLRWTGGSGVRV</sequence>
<keyword evidence="2" id="KW-0472">Membrane</keyword>
<gene>
    <name evidence="3" type="ORF">PMIN01_06117</name>
</gene>
<evidence type="ECO:0000313" key="3">
    <source>
        <dbReference type="EMBL" id="KAF9736202.1"/>
    </source>
</evidence>
<protein>
    <submittedName>
        <fullName evidence="3">Uncharacterized protein</fullName>
    </submittedName>
</protein>
<comment type="caution">
    <text evidence="3">The sequence shown here is derived from an EMBL/GenBank/DDBJ whole genome shotgun (WGS) entry which is preliminary data.</text>
</comment>
<keyword evidence="4" id="KW-1185">Reference proteome</keyword>
<feature type="region of interest" description="Disordered" evidence="1">
    <location>
        <begin position="253"/>
        <end position="275"/>
    </location>
</feature>
<dbReference type="Proteomes" id="UP000756921">
    <property type="component" value="Unassembled WGS sequence"/>
</dbReference>
<organism evidence="3 4">
    <name type="scientific">Paraphaeosphaeria minitans</name>
    <dbReference type="NCBI Taxonomy" id="565426"/>
    <lineage>
        <taxon>Eukaryota</taxon>
        <taxon>Fungi</taxon>
        <taxon>Dikarya</taxon>
        <taxon>Ascomycota</taxon>
        <taxon>Pezizomycotina</taxon>
        <taxon>Dothideomycetes</taxon>
        <taxon>Pleosporomycetidae</taxon>
        <taxon>Pleosporales</taxon>
        <taxon>Massarineae</taxon>
        <taxon>Didymosphaeriaceae</taxon>
        <taxon>Paraphaeosphaeria</taxon>
    </lineage>
</organism>
<feature type="compositionally biased region" description="Polar residues" evidence="1">
    <location>
        <begin position="184"/>
        <end position="204"/>
    </location>
</feature>
<dbReference type="EMBL" id="WJXW01000005">
    <property type="protein sequence ID" value="KAF9736202.1"/>
    <property type="molecule type" value="Genomic_DNA"/>
</dbReference>
<evidence type="ECO:0000256" key="1">
    <source>
        <dbReference type="SAM" id="MobiDB-lite"/>
    </source>
</evidence>
<feature type="compositionally biased region" description="Polar residues" evidence="1">
    <location>
        <begin position="212"/>
        <end position="227"/>
    </location>
</feature>
<name>A0A9P6GI95_9PLEO</name>
<feature type="region of interest" description="Disordered" evidence="1">
    <location>
        <begin position="1"/>
        <end position="227"/>
    </location>
</feature>
<proteinExistence type="predicted"/>